<evidence type="ECO:0000256" key="1">
    <source>
        <dbReference type="SAM" id="MobiDB-lite"/>
    </source>
</evidence>
<accession>A0ABS8V2Z0</accession>
<feature type="compositionally biased region" description="Basic and acidic residues" evidence="1">
    <location>
        <begin position="11"/>
        <end position="24"/>
    </location>
</feature>
<keyword evidence="3" id="KW-1185">Reference proteome</keyword>
<evidence type="ECO:0000313" key="3">
    <source>
        <dbReference type="Proteomes" id="UP000823775"/>
    </source>
</evidence>
<comment type="caution">
    <text evidence="2">The sequence shown here is derived from an EMBL/GenBank/DDBJ whole genome shotgun (WGS) entry which is preliminary data.</text>
</comment>
<dbReference type="EMBL" id="JACEIK010003342">
    <property type="protein sequence ID" value="MCD9641372.1"/>
    <property type="molecule type" value="Genomic_DNA"/>
</dbReference>
<evidence type="ECO:0000313" key="2">
    <source>
        <dbReference type="EMBL" id="MCD9641372.1"/>
    </source>
</evidence>
<proteinExistence type="predicted"/>
<reference evidence="2 3" key="1">
    <citation type="journal article" date="2021" name="BMC Genomics">
        <title>Datura genome reveals duplications of psychoactive alkaloid biosynthetic genes and high mutation rate following tissue culture.</title>
        <authorList>
            <person name="Rajewski A."/>
            <person name="Carter-House D."/>
            <person name="Stajich J."/>
            <person name="Litt A."/>
        </authorList>
    </citation>
    <scope>NUCLEOTIDE SEQUENCE [LARGE SCALE GENOMIC DNA]</scope>
    <source>
        <strain evidence="2">AR-01</strain>
    </source>
</reference>
<feature type="compositionally biased region" description="Basic residues" evidence="1">
    <location>
        <begin position="1"/>
        <end position="10"/>
    </location>
</feature>
<feature type="compositionally biased region" description="Polar residues" evidence="1">
    <location>
        <begin position="25"/>
        <end position="41"/>
    </location>
</feature>
<name>A0ABS8V2Z0_DATST</name>
<organism evidence="2 3">
    <name type="scientific">Datura stramonium</name>
    <name type="common">Jimsonweed</name>
    <name type="synonym">Common thornapple</name>
    <dbReference type="NCBI Taxonomy" id="4076"/>
    <lineage>
        <taxon>Eukaryota</taxon>
        <taxon>Viridiplantae</taxon>
        <taxon>Streptophyta</taxon>
        <taxon>Embryophyta</taxon>
        <taxon>Tracheophyta</taxon>
        <taxon>Spermatophyta</taxon>
        <taxon>Magnoliopsida</taxon>
        <taxon>eudicotyledons</taxon>
        <taxon>Gunneridae</taxon>
        <taxon>Pentapetalae</taxon>
        <taxon>asterids</taxon>
        <taxon>lamiids</taxon>
        <taxon>Solanales</taxon>
        <taxon>Solanaceae</taxon>
        <taxon>Solanoideae</taxon>
        <taxon>Datureae</taxon>
        <taxon>Datura</taxon>
    </lineage>
</organism>
<feature type="region of interest" description="Disordered" evidence="1">
    <location>
        <begin position="1"/>
        <end position="41"/>
    </location>
</feature>
<protein>
    <submittedName>
        <fullName evidence="2">Uncharacterized protein</fullName>
    </submittedName>
</protein>
<sequence>MGRGRPHKIRPREELQLELQEKGAKSNSAGSTAKRQGEARSNTRIGNCYCFIRRSIQWHRLTNRGMDLSYVAPNVQDAQVFNKEKKVATKKLVVEKVWQRKENPTNKPEELVNIQSQEEFLILEKGREVWKEAKAKSAAKCRTML</sequence>
<dbReference type="Proteomes" id="UP000823775">
    <property type="component" value="Unassembled WGS sequence"/>
</dbReference>
<gene>
    <name evidence="2" type="ORF">HAX54_027537</name>
</gene>